<proteinExistence type="predicted"/>
<accession>A0A1R1YGQ9</accession>
<comment type="caution">
    <text evidence="1">The sequence shown here is derived from an EMBL/GenBank/DDBJ whole genome shotgun (WGS) entry which is preliminary data.</text>
</comment>
<feature type="non-terminal residue" evidence="1">
    <location>
        <position position="8"/>
    </location>
</feature>
<keyword evidence="2" id="KW-1185">Reference proteome</keyword>
<dbReference type="Proteomes" id="UP000187429">
    <property type="component" value="Unassembled WGS sequence"/>
</dbReference>
<reference evidence="2" key="1">
    <citation type="submission" date="2017-01" db="EMBL/GenBank/DDBJ databases">
        <authorList>
            <person name="Wang Y."/>
            <person name="White M."/>
            <person name="Kvist S."/>
            <person name="Moncalvo J.-M."/>
        </authorList>
    </citation>
    <scope>NUCLEOTIDE SEQUENCE [LARGE SCALE GENOMIC DNA]</scope>
    <source>
        <strain evidence="2">ID-206-W2</strain>
    </source>
</reference>
<protein>
    <submittedName>
        <fullName evidence="1">Uncharacterized protein</fullName>
    </submittedName>
</protein>
<gene>
    <name evidence="1" type="ORF">AYI69_g4077</name>
</gene>
<evidence type="ECO:0000313" key="2">
    <source>
        <dbReference type="Proteomes" id="UP000187429"/>
    </source>
</evidence>
<evidence type="ECO:0000313" key="1">
    <source>
        <dbReference type="EMBL" id="OMJ26092.1"/>
    </source>
</evidence>
<name>A0A1R1YGQ9_9FUNG</name>
<dbReference type="EMBL" id="LSSM01001532">
    <property type="protein sequence ID" value="OMJ26092.1"/>
    <property type="molecule type" value="Genomic_DNA"/>
</dbReference>
<sequence>MDINATFG</sequence>
<organism evidence="1 2">
    <name type="scientific">Smittium culicis</name>
    <dbReference type="NCBI Taxonomy" id="133412"/>
    <lineage>
        <taxon>Eukaryota</taxon>
        <taxon>Fungi</taxon>
        <taxon>Fungi incertae sedis</taxon>
        <taxon>Zoopagomycota</taxon>
        <taxon>Kickxellomycotina</taxon>
        <taxon>Harpellomycetes</taxon>
        <taxon>Harpellales</taxon>
        <taxon>Legeriomycetaceae</taxon>
        <taxon>Smittium</taxon>
    </lineage>
</organism>